<evidence type="ECO:0000259" key="4">
    <source>
        <dbReference type="Pfam" id="PF17808"/>
    </source>
</evidence>
<dbReference type="Pfam" id="PF16656">
    <property type="entry name" value="Pur_ac_phosph_N"/>
    <property type="match status" value="1"/>
</dbReference>
<keyword evidence="6" id="KW-1185">Reference proteome</keyword>
<feature type="domain" description="Purple acid phosphatase Fn3-like" evidence="4">
    <location>
        <begin position="3"/>
        <end position="46"/>
    </location>
</feature>
<evidence type="ECO:0000313" key="5">
    <source>
        <dbReference type="EMBL" id="KAB1227536.1"/>
    </source>
</evidence>
<dbReference type="GO" id="GO:0005576">
    <property type="term" value="C:extracellular region"/>
    <property type="evidence" value="ECO:0007669"/>
    <property type="project" value="UniProtKB-SubCell"/>
</dbReference>
<dbReference type="InterPro" id="IPR015914">
    <property type="entry name" value="PAPs_N"/>
</dbReference>
<dbReference type="InterPro" id="IPR040974">
    <property type="entry name" value="Fn3_PAP"/>
</dbReference>
<proteinExistence type="predicted"/>
<evidence type="ECO:0000313" key="6">
    <source>
        <dbReference type="Proteomes" id="UP000516437"/>
    </source>
</evidence>
<dbReference type="AlphaFoldDB" id="A0A6A1WS86"/>
<sequence>CIVSTCSGSITFHVVNIRTDIEFVFFTGEFATPCILTTTSPLSFANPNMPLYGHLSSVDSSETSMRLTWVSGDDAPQQVQYGDGMSQTSVVTTFTQADMCSEFLRPMTVYVFASLDKRNNFRSTSSPAADFWWHDPGFIHTAVMTGLQPSSIFSYSYGRYSPCGSLLMHPIIKVLHIESIDLDNEFD</sequence>
<accession>A0A6A1WS86</accession>
<dbReference type="EMBL" id="RXIC02000019">
    <property type="protein sequence ID" value="KAB1227536.1"/>
    <property type="molecule type" value="Genomic_DNA"/>
</dbReference>
<evidence type="ECO:0000256" key="1">
    <source>
        <dbReference type="ARBA" id="ARBA00004613"/>
    </source>
</evidence>
<dbReference type="SUPFAM" id="SSF49363">
    <property type="entry name" value="Purple acid phosphatase, N-terminal domain"/>
    <property type="match status" value="1"/>
</dbReference>
<evidence type="ECO:0000259" key="3">
    <source>
        <dbReference type="Pfam" id="PF16656"/>
    </source>
</evidence>
<dbReference type="Gene3D" id="2.60.40.380">
    <property type="entry name" value="Purple acid phosphatase-like, N-terminal"/>
    <property type="match status" value="1"/>
</dbReference>
<comment type="caution">
    <text evidence="5">The sequence shown here is derived from an EMBL/GenBank/DDBJ whole genome shotgun (WGS) entry which is preliminary data.</text>
</comment>
<gene>
    <name evidence="5" type="ORF">CJ030_MR1G020004</name>
</gene>
<dbReference type="PANTHER" id="PTHR45778:SF3">
    <property type="entry name" value="PURPLE ACID PHOSPHATASE"/>
    <property type="match status" value="1"/>
</dbReference>
<name>A0A6A1WS86_9ROSI</name>
<dbReference type="PANTHER" id="PTHR45778">
    <property type="entry name" value="PURPLE ACID PHOSPHATASE-RELATED"/>
    <property type="match status" value="1"/>
</dbReference>
<dbReference type="GO" id="GO:0003993">
    <property type="term" value="F:acid phosphatase activity"/>
    <property type="evidence" value="ECO:0007669"/>
    <property type="project" value="InterPro"/>
</dbReference>
<organism evidence="5 6">
    <name type="scientific">Morella rubra</name>
    <name type="common">Chinese bayberry</name>
    <dbReference type="NCBI Taxonomy" id="262757"/>
    <lineage>
        <taxon>Eukaryota</taxon>
        <taxon>Viridiplantae</taxon>
        <taxon>Streptophyta</taxon>
        <taxon>Embryophyta</taxon>
        <taxon>Tracheophyta</taxon>
        <taxon>Spermatophyta</taxon>
        <taxon>Magnoliopsida</taxon>
        <taxon>eudicotyledons</taxon>
        <taxon>Gunneridae</taxon>
        <taxon>Pentapetalae</taxon>
        <taxon>rosids</taxon>
        <taxon>fabids</taxon>
        <taxon>Fagales</taxon>
        <taxon>Myricaceae</taxon>
        <taxon>Morella</taxon>
    </lineage>
</organism>
<keyword evidence="2" id="KW-0964">Secreted</keyword>
<protein>
    <submittedName>
        <fullName evidence="5">Putative inactive purple acid phosphatase 1</fullName>
    </submittedName>
</protein>
<reference evidence="5 6" key="1">
    <citation type="journal article" date="2019" name="Plant Biotechnol. J.">
        <title>The red bayberry genome and genetic basis of sex determination.</title>
        <authorList>
            <person name="Jia H.M."/>
            <person name="Jia H.J."/>
            <person name="Cai Q.L."/>
            <person name="Wang Y."/>
            <person name="Zhao H.B."/>
            <person name="Yang W.F."/>
            <person name="Wang G.Y."/>
            <person name="Li Y.H."/>
            <person name="Zhan D.L."/>
            <person name="Shen Y.T."/>
            <person name="Niu Q.F."/>
            <person name="Chang L."/>
            <person name="Qiu J."/>
            <person name="Zhao L."/>
            <person name="Xie H.B."/>
            <person name="Fu W.Y."/>
            <person name="Jin J."/>
            <person name="Li X.W."/>
            <person name="Jiao Y."/>
            <person name="Zhou C.C."/>
            <person name="Tu T."/>
            <person name="Chai C.Y."/>
            <person name="Gao J.L."/>
            <person name="Fan L.J."/>
            <person name="van de Weg E."/>
            <person name="Wang J.Y."/>
            <person name="Gao Z.S."/>
        </authorList>
    </citation>
    <scope>NUCLEOTIDE SEQUENCE [LARGE SCALE GENOMIC DNA]</scope>
    <source>
        <tissue evidence="5">Leaves</tissue>
    </source>
</reference>
<comment type="subcellular location">
    <subcellularLocation>
        <location evidence="1">Secreted</location>
    </subcellularLocation>
</comment>
<feature type="non-terminal residue" evidence="5">
    <location>
        <position position="187"/>
    </location>
</feature>
<dbReference type="InterPro" id="IPR008963">
    <property type="entry name" value="Purple_acid_Pase-like_N"/>
</dbReference>
<feature type="domain" description="Purple acid phosphatase N-terminal" evidence="3">
    <location>
        <begin position="52"/>
        <end position="160"/>
    </location>
</feature>
<dbReference type="OrthoDB" id="45007at2759"/>
<dbReference type="Proteomes" id="UP000516437">
    <property type="component" value="Chromosome 1"/>
</dbReference>
<dbReference type="Pfam" id="PF17808">
    <property type="entry name" value="fn3_PAP"/>
    <property type="match status" value="1"/>
</dbReference>
<evidence type="ECO:0000256" key="2">
    <source>
        <dbReference type="ARBA" id="ARBA00022525"/>
    </source>
</evidence>
<dbReference type="GO" id="GO:0046872">
    <property type="term" value="F:metal ion binding"/>
    <property type="evidence" value="ECO:0007669"/>
    <property type="project" value="InterPro"/>
</dbReference>